<feature type="transmembrane region" description="Helical" evidence="2">
    <location>
        <begin position="741"/>
        <end position="762"/>
    </location>
</feature>
<feature type="transmembrane region" description="Helical" evidence="2">
    <location>
        <begin position="703"/>
        <end position="729"/>
    </location>
</feature>
<evidence type="ECO:0000256" key="2">
    <source>
        <dbReference type="SAM" id="Phobius"/>
    </source>
</evidence>
<dbReference type="InterPro" id="IPR002589">
    <property type="entry name" value="Macro_dom"/>
</dbReference>
<dbReference type="RefSeq" id="XP_028531000.1">
    <property type="nucleotide sequence ID" value="XM_028674671.1"/>
</dbReference>
<evidence type="ECO:0000256" key="1">
    <source>
        <dbReference type="SAM" id="MobiDB-lite"/>
    </source>
</evidence>
<dbReference type="Gene3D" id="3.40.525.10">
    <property type="entry name" value="CRAL-TRIO lipid binding domain"/>
    <property type="match status" value="1"/>
</dbReference>
<feature type="region of interest" description="Disordered" evidence="1">
    <location>
        <begin position="224"/>
        <end position="254"/>
    </location>
</feature>
<dbReference type="SUPFAM" id="SSF52087">
    <property type="entry name" value="CRAL/TRIO domain"/>
    <property type="match status" value="1"/>
</dbReference>
<keyword evidence="2" id="KW-1133">Transmembrane helix</keyword>
<gene>
    <name evidence="4" type="ORF">PGAL8A_00064200</name>
</gene>
<dbReference type="EMBL" id="CVMV01000143">
    <property type="protein sequence ID" value="CRG98203.1"/>
    <property type="molecule type" value="Genomic_DNA"/>
</dbReference>
<protein>
    <recommendedName>
        <fullName evidence="3">Macro domain-containing protein</fullName>
    </recommendedName>
</protein>
<evidence type="ECO:0000313" key="5">
    <source>
        <dbReference type="Proteomes" id="UP000220797"/>
    </source>
</evidence>
<evidence type="ECO:0000259" key="3">
    <source>
        <dbReference type="PROSITE" id="PS51154"/>
    </source>
</evidence>
<dbReference type="Pfam" id="PF01661">
    <property type="entry name" value="Macro"/>
    <property type="match status" value="1"/>
</dbReference>
<reference evidence="4" key="1">
    <citation type="submission" date="2015-04" db="EMBL/GenBank/DDBJ databases">
        <authorList>
            <consortium name="Pathogen Informatics"/>
        </authorList>
    </citation>
    <scope>NUCLEOTIDE SEQUENCE [LARGE SCALE GENOMIC DNA]</scope>
    <source>
        <strain evidence="4">8A</strain>
    </source>
</reference>
<dbReference type="Gene3D" id="3.40.220.10">
    <property type="entry name" value="Leucine Aminopeptidase, subunit E, domain 1"/>
    <property type="match status" value="1"/>
</dbReference>
<name>A0A1J1H0V9_PLAGA</name>
<dbReference type="AlphaFoldDB" id="A0A1J1H0V9"/>
<feature type="domain" description="Macro" evidence="3">
    <location>
        <begin position="298"/>
        <end position="481"/>
    </location>
</feature>
<dbReference type="SUPFAM" id="SSF52949">
    <property type="entry name" value="Macro domain-like"/>
    <property type="match status" value="1"/>
</dbReference>
<proteinExistence type="predicted"/>
<dbReference type="PROSITE" id="PS51154">
    <property type="entry name" value="MACRO"/>
    <property type="match status" value="1"/>
</dbReference>
<keyword evidence="2" id="KW-0472">Membrane</keyword>
<keyword evidence="2" id="KW-0812">Transmembrane</keyword>
<dbReference type="InterPro" id="IPR053300">
    <property type="entry name" value="Homeobox-like_regulator"/>
</dbReference>
<dbReference type="GeneID" id="39729167"/>
<organism evidence="4 5">
    <name type="scientific">Plasmodium gallinaceum</name>
    <dbReference type="NCBI Taxonomy" id="5849"/>
    <lineage>
        <taxon>Eukaryota</taxon>
        <taxon>Sar</taxon>
        <taxon>Alveolata</taxon>
        <taxon>Apicomplexa</taxon>
        <taxon>Aconoidasida</taxon>
        <taxon>Haemosporida</taxon>
        <taxon>Plasmodiidae</taxon>
        <taxon>Plasmodium</taxon>
        <taxon>Plasmodium (Haemamoeba)</taxon>
    </lineage>
</organism>
<dbReference type="VEuPathDB" id="PlasmoDB:PGAL8A_00064200"/>
<dbReference type="PANTHER" id="PTHR45795">
    <property type="entry name" value="EARLY GAMETOCYTE ENRICHED PHOSPHOPROTEIN EGXP"/>
    <property type="match status" value="1"/>
</dbReference>
<dbReference type="OrthoDB" id="365077at2759"/>
<dbReference type="Proteomes" id="UP000220797">
    <property type="component" value="Unassembled WGS sequence"/>
</dbReference>
<accession>A0A1J1H0V9</accession>
<comment type="caution">
    <text evidence="4">The sequence shown here is derived from an EMBL/GenBank/DDBJ whole genome shotgun (WGS) entry which is preliminary data.</text>
</comment>
<dbReference type="InterPro" id="IPR036865">
    <property type="entry name" value="CRAL-TRIO_dom_sf"/>
</dbReference>
<evidence type="ECO:0000313" key="4">
    <source>
        <dbReference type="EMBL" id="CRG98203.1"/>
    </source>
</evidence>
<feature type="transmembrane region" description="Helical" evidence="2">
    <location>
        <begin position="676"/>
        <end position="697"/>
    </location>
</feature>
<dbReference type="PANTHER" id="PTHR45795:SF1">
    <property type="entry name" value="MACRO DOMAIN-CONTAINING PROTEIN"/>
    <property type="match status" value="1"/>
</dbReference>
<keyword evidence="5" id="KW-1185">Reference proteome</keyword>
<sequence>MSISDKVNEAFCWLKEEFDEIINDIEFEKRETNLNEIYMKLNNKLKSINSINSLDDNKKEYVEIMNITNWNNLNYCLFHYVNIYNKIHEKLFIEEDDFYYNFDEENFYVRKKFLVNLAFHPLIYTIDVAYFNFLFSFISEIENNNDDNNNNIRSLNKLEDMPNELISKKNKKKSKIVYIYNDDLKFKQNFIINNQSYSVLSKKYPINFEINKYLENSETLYNFDSKKDSDHENTEDENIEEKEEKKKKKPELNNKEINLYNNNINKEVDVGSIKKNNDNNRNKDYTNLNKSHNFSLENKVYMIDKSINKKIKVYNGDITTINSQAIVLFANNNYKFSKDICENLFSSDLMKLEEEDKYEIKNKKSGEVYLTNSYDNIHKYILHVMLPKYNSKFILATHNTMNLCVQEILYTCYEKKIESLSIPIVSFNLFFPINIFLITLLKSIRSLIILPQFYNTIKTILFVTSSNDIYFLLLKYLSIFFPRCDQEKFLSTNIAILGNKLGSIDVENRSIRIFKSLRSIRKAKRKKKKKLDKINEDNSHYDNIIKNKSNLNSKELNFVETKSSEENNFSSSNYVSSNKSLTTENSFYSSSYYSSSSEIFKEADAEFLNLKTENESYKNFFNLNQVNKNEDMNLEYCLRLSYMYDKKEKFKELKNTYFIYEYGFDELGRNTIVINFFNFPLVYNYNLLFFYLIFFFNNFMKNHFVLLFIFSENISSNITNVLSLFKDIFQLIQEFLKNLKIIYFFNYSLMFKFFIYVLYPFIPSNIYQNIIYINDTIELSKYFDIKKALRKT</sequence>
<dbReference type="InterPro" id="IPR043472">
    <property type="entry name" value="Macro_dom-like"/>
</dbReference>